<keyword evidence="7" id="KW-1185">Reference proteome</keyword>
<comment type="similarity">
    <text evidence="1">Belongs to the leucine-binding protein family.</text>
</comment>
<dbReference type="PANTHER" id="PTHR30483:SF6">
    <property type="entry name" value="PERIPLASMIC BINDING PROTEIN OF ABC TRANSPORTER FOR NATURAL AMINO ACIDS"/>
    <property type="match status" value="1"/>
</dbReference>
<proteinExistence type="inferred from homology"/>
<dbReference type="InterPro" id="IPR051010">
    <property type="entry name" value="BCAA_transport"/>
</dbReference>
<evidence type="ECO:0000256" key="2">
    <source>
        <dbReference type="ARBA" id="ARBA00022729"/>
    </source>
</evidence>
<organism evidence="6 7">
    <name type="scientific">Skermanella cutis</name>
    <dbReference type="NCBI Taxonomy" id="2775420"/>
    <lineage>
        <taxon>Bacteria</taxon>
        <taxon>Pseudomonadati</taxon>
        <taxon>Pseudomonadota</taxon>
        <taxon>Alphaproteobacteria</taxon>
        <taxon>Rhodospirillales</taxon>
        <taxon>Azospirillaceae</taxon>
        <taxon>Skermanella</taxon>
    </lineage>
</organism>
<feature type="chain" id="PRO_5046012441" evidence="4">
    <location>
        <begin position="31"/>
        <end position="410"/>
    </location>
</feature>
<protein>
    <submittedName>
        <fullName evidence="6">ABC transporter substrate-binding protein</fullName>
    </submittedName>
</protein>
<evidence type="ECO:0000256" key="4">
    <source>
        <dbReference type="SAM" id="SignalP"/>
    </source>
</evidence>
<dbReference type="PROSITE" id="PS51257">
    <property type="entry name" value="PROKAR_LIPOPROTEIN"/>
    <property type="match status" value="1"/>
</dbReference>
<gene>
    <name evidence="6" type="ORF">IGS68_21870</name>
</gene>
<dbReference type="PANTHER" id="PTHR30483">
    <property type="entry name" value="LEUCINE-SPECIFIC-BINDING PROTEIN"/>
    <property type="match status" value="1"/>
</dbReference>
<accession>A0ABX7B3G1</accession>
<dbReference type="InterPro" id="IPR028081">
    <property type="entry name" value="Leu-bd"/>
</dbReference>
<evidence type="ECO:0000313" key="6">
    <source>
        <dbReference type="EMBL" id="QQP88643.1"/>
    </source>
</evidence>
<dbReference type="SUPFAM" id="SSF53822">
    <property type="entry name" value="Periplasmic binding protein-like I"/>
    <property type="match status" value="1"/>
</dbReference>
<dbReference type="CDD" id="cd06327">
    <property type="entry name" value="PBP1_SBP-like"/>
    <property type="match status" value="1"/>
</dbReference>
<dbReference type="RefSeq" id="WP_201073835.1">
    <property type="nucleotide sequence ID" value="NZ_CP067420.1"/>
</dbReference>
<dbReference type="Pfam" id="PF13458">
    <property type="entry name" value="Peripla_BP_6"/>
    <property type="match status" value="1"/>
</dbReference>
<keyword evidence="3" id="KW-0813">Transport</keyword>
<dbReference type="InterPro" id="IPR028082">
    <property type="entry name" value="Peripla_BP_I"/>
</dbReference>
<feature type="domain" description="Leucine-binding protein" evidence="5">
    <location>
        <begin position="36"/>
        <end position="373"/>
    </location>
</feature>
<feature type="signal peptide" evidence="4">
    <location>
        <begin position="1"/>
        <end position="30"/>
    </location>
</feature>
<dbReference type="EMBL" id="CP067420">
    <property type="protein sequence ID" value="QQP88643.1"/>
    <property type="molecule type" value="Genomic_DNA"/>
</dbReference>
<evidence type="ECO:0000256" key="3">
    <source>
        <dbReference type="ARBA" id="ARBA00022970"/>
    </source>
</evidence>
<dbReference type="Proteomes" id="UP000595197">
    <property type="component" value="Chromosome"/>
</dbReference>
<dbReference type="Gene3D" id="3.40.50.2300">
    <property type="match status" value="2"/>
</dbReference>
<evidence type="ECO:0000256" key="1">
    <source>
        <dbReference type="ARBA" id="ARBA00010062"/>
    </source>
</evidence>
<sequence>MKSTNKTLSRVLAGALATGALALSAGQACAQVSGDTVRIGVLNDQSGLYADFGGRGSVIAAQMAVEDFGGKVLGKPIEVLSADHQNKPDIGSNIARQWFDRENVDAIADLTTSSVALAVQEIGKQTGRVTLTSGAATSRLTGDACSPTGFHWAYDTVALANGTGKAVVQEGGKTWYFLTADYAFGYALEKDVGEVVKAAGGEVLGAVRHPLNTADFSSFLLQAQGSGAQVVGLANAGTDTTTSIKQAAEFGIVQGGQQLAGLLLVLSDVHSLGLETAQGLVLTTGFYWDMDDEARAWSQRYFERMNRMPNMVQAGVYSSVMHYLKAIDAAGTDEGKVVAAKMKELPIKDMFARNGDVREDGRMVHDMYLARVKAPSDSKKPWDYYEIVRTIPGEEAYLPLAQSQCPLVKK</sequence>
<keyword evidence="2 4" id="KW-0732">Signal</keyword>
<name>A0ABX7B3G1_9PROT</name>
<keyword evidence="3" id="KW-0029">Amino-acid transport</keyword>
<evidence type="ECO:0000313" key="7">
    <source>
        <dbReference type="Proteomes" id="UP000595197"/>
    </source>
</evidence>
<evidence type="ECO:0000259" key="5">
    <source>
        <dbReference type="Pfam" id="PF13458"/>
    </source>
</evidence>
<reference evidence="6" key="1">
    <citation type="submission" date="2021-02" db="EMBL/GenBank/DDBJ databases">
        <title>Skermanella TT6 skin isolate.</title>
        <authorList>
            <person name="Lee K."/>
            <person name="Ganzorig M."/>
        </authorList>
    </citation>
    <scope>NUCLEOTIDE SEQUENCE</scope>
    <source>
        <strain evidence="6">TT6</strain>
    </source>
</reference>